<keyword evidence="1" id="KW-0472">Membrane</keyword>
<accession>A0A077NRE8</accession>
<sequence length="210" mass="23623">MNIDAQVNFFRDFYCMEELMLKGTHYRVMLQVVVLAGAMILTGCVSVPDAIKGTTKTPVENLLSVKNTPELYIGHEGRFGGKVLSVLNEKDRTRLEILALPLASNAAPLLNKPSLGRVYAYVNGFLEPNDFKDHYVTVVGSITDLEKGMVGNSPYNYVVMNVVGFKRWYESERVDLPPVGNSVFWNYYGTPYFSDWGQIVSMKDALAERY</sequence>
<dbReference type="PANTHER" id="PTHR37530">
    <property type="entry name" value="OUTER MEMBRANE PROTEIN SLP"/>
    <property type="match status" value="1"/>
</dbReference>
<dbReference type="PIRSF" id="PIRSF004982">
    <property type="entry name" value="SlP"/>
    <property type="match status" value="1"/>
</dbReference>
<keyword evidence="1" id="KW-1133">Transmembrane helix</keyword>
<proteinExistence type="predicted"/>
<dbReference type="Proteomes" id="UP000028487">
    <property type="component" value="Unassembled WGS sequence"/>
</dbReference>
<gene>
    <name evidence="2" type="primary">yeaY</name>
    <name evidence="2" type="ORF">XBFM1_1940028</name>
</gene>
<reference evidence="2" key="1">
    <citation type="submission" date="2013-07" db="EMBL/GenBank/DDBJ databases">
        <title>Sub-species coevolution in mutualistic symbiosis.</title>
        <authorList>
            <person name="Murfin K."/>
            <person name="Klassen J."/>
            <person name="Lee M."/>
            <person name="Forst S."/>
            <person name="Stock P."/>
            <person name="Goodrich-Blair H."/>
        </authorList>
    </citation>
    <scope>NUCLEOTIDE SEQUENCE [LARGE SCALE GENOMIC DNA]</scope>
    <source>
        <strain evidence="2">Feltiae Moldova</strain>
    </source>
</reference>
<dbReference type="GO" id="GO:0019867">
    <property type="term" value="C:outer membrane"/>
    <property type="evidence" value="ECO:0007669"/>
    <property type="project" value="InterPro"/>
</dbReference>
<dbReference type="NCBIfam" id="TIGR00752">
    <property type="entry name" value="slp"/>
    <property type="match status" value="1"/>
</dbReference>
<comment type="caution">
    <text evidence="2">The sequence shown here is derived from an EMBL/GenBank/DDBJ whole genome shotgun (WGS) entry which is preliminary data.</text>
</comment>
<name>A0A077NRE8_XENBV</name>
<dbReference type="AlphaFoldDB" id="A0A077NRE8"/>
<evidence type="ECO:0000313" key="2">
    <source>
        <dbReference type="EMBL" id="CDH01018.1"/>
    </source>
</evidence>
<dbReference type="EMBL" id="CBSV010000106">
    <property type="protein sequence ID" value="CDH01018.1"/>
    <property type="molecule type" value="Genomic_DNA"/>
</dbReference>
<dbReference type="Pfam" id="PF03843">
    <property type="entry name" value="Slp"/>
    <property type="match status" value="1"/>
</dbReference>
<dbReference type="PANTHER" id="PTHR37530:SF1">
    <property type="entry name" value="OUTER MEMBRANE PROTEIN SLP"/>
    <property type="match status" value="1"/>
</dbReference>
<evidence type="ECO:0000256" key="1">
    <source>
        <dbReference type="SAM" id="Phobius"/>
    </source>
</evidence>
<keyword evidence="1" id="KW-0812">Transmembrane</keyword>
<organism evidence="2">
    <name type="scientific">Xenorhabdus bovienii str. feltiae Moldova</name>
    <dbReference type="NCBI Taxonomy" id="1398200"/>
    <lineage>
        <taxon>Bacteria</taxon>
        <taxon>Pseudomonadati</taxon>
        <taxon>Pseudomonadota</taxon>
        <taxon>Gammaproteobacteria</taxon>
        <taxon>Enterobacterales</taxon>
        <taxon>Morganellaceae</taxon>
        <taxon>Xenorhabdus</taxon>
    </lineage>
</organism>
<feature type="transmembrane region" description="Helical" evidence="1">
    <location>
        <begin position="28"/>
        <end position="47"/>
    </location>
</feature>
<dbReference type="InterPro" id="IPR004658">
    <property type="entry name" value="OMP_Slp"/>
</dbReference>
<protein>
    <submittedName>
        <fullName evidence="2">Putative membrane protein</fullName>
    </submittedName>
</protein>
<dbReference type="HOGENOM" id="CLU_100924_0_0_6"/>